<name>T1IUV8_STRMM</name>
<evidence type="ECO:0000313" key="3">
    <source>
        <dbReference type="Proteomes" id="UP000014500"/>
    </source>
</evidence>
<proteinExistence type="predicted"/>
<dbReference type="AlphaFoldDB" id="T1IUV8"/>
<dbReference type="HOGENOM" id="CLU_1258921_0_0_1"/>
<protein>
    <submittedName>
        <fullName evidence="2">Uncharacterized protein</fullName>
    </submittedName>
</protein>
<reference evidence="3" key="1">
    <citation type="submission" date="2011-05" db="EMBL/GenBank/DDBJ databases">
        <authorList>
            <person name="Richards S.R."/>
            <person name="Qu J."/>
            <person name="Jiang H."/>
            <person name="Jhangiani S.N."/>
            <person name="Agravi P."/>
            <person name="Goodspeed R."/>
            <person name="Gross S."/>
            <person name="Mandapat C."/>
            <person name="Jackson L."/>
            <person name="Mathew T."/>
            <person name="Pu L."/>
            <person name="Thornton R."/>
            <person name="Saada N."/>
            <person name="Wilczek-Boney K.B."/>
            <person name="Lee S."/>
            <person name="Kovar C."/>
            <person name="Wu Y."/>
            <person name="Scherer S.E."/>
            <person name="Worley K.C."/>
            <person name="Muzny D.M."/>
            <person name="Gibbs R."/>
        </authorList>
    </citation>
    <scope>NUCLEOTIDE SEQUENCE</scope>
    <source>
        <strain evidence="3">Brora</strain>
    </source>
</reference>
<evidence type="ECO:0000256" key="1">
    <source>
        <dbReference type="SAM" id="Phobius"/>
    </source>
</evidence>
<reference evidence="2" key="2">
    <citation type="submission" date="2015-02" db="UniProtKB">
        <authorList>
            <consortium name="EnsemblMetazoa"/>
        </authorList>
    </citation>
    <scope>IDENTIFICATION</scope>
</reference>
<dbReference type="Proteomes" id="UP000014500">
    <property type="component" value="Unassembled WGS sequence"/>
</dbReference>
<dbReference type="EMBL" id="JH431566">
    <property type="status" value="NOT_ANNOTATED_CDS"/>
    <property type="molecule type" value="Genomic_DNA"/>
</dbReference>
<dbReference type="EnsemblMetazoa" id="SMAR004941-RA">
    <property type="protein sequence ID" value="SMAR004941-PA"/>
    <property type="gene ID" value="SMAR004941"/>
</dbReference>
<evidence type="ECO:0000313" key="2">
    <source>
        <dbReference type="EnsemblMetazoa" id="SMAR004941-PA"/>
    </source>
</evidence>
<organism evidence="2 3">
    <name type="scientific">Strigamia maritima</name>
    <name type="common">European centipede</name>
    <name type="synonym">Geophilus maritimus</name>
    <dbReference type="NCBI Taxonomy" id="126957"/>
    <lineage>
        <taxon>Eukaryota</taxon>
        <taxon>Metazoa</taxon>
        <taxon>Ecdysozoa</taxon>
        <taxon>Arthropoda</taxon>
        <taxon>Myriapoda</taxon>
        <taxon>Chilopoda</taxon>
        <taxon>Pleurostigmophora</taxon>
        <taxon>Geophilomorpha</taxon>
        <taxon>Linotaeniidae</taxon>
        <taxon>Strigamia</taxon>
    </lineage>
</organism>
<keyword evidence="1" id="KW-0812">Transmembrane</keyword>
<sequence length="220" mass="25890">EPKEISSSRAIFDFDESASLAHHAGETTNLLRIEKKFRFGEMKSENILGHFDIDHLCLFLEEIRRISSIKFWILMSQLSITSASYRRYEQLDQPHDRKCFLMSLRSLHSRQSETGPIPMQLLKLREEKKGFGIRDSGEINMAEMTRTSQRDFEARIRAYGRKLPLRSFFLNLISFINIFFNFTYRMLISLDATTFAYHRHLNTVTPEESMGFVYGKEDLR</sequence>
<keyword evidence="3" id="KW-1185">Reference proteome</keyword>
<keyword evidence="1" id="KW-0472">Membrane</keyword>
<feature type="transmembrane region" description="Helical" evidence="1">
    <location>
        <begin position="165"/>
        <end position="184"/>
    </location>
</feature>
<keyword evidence="1" id="KW-1133">Transmembrane helix</keyword>
<accession>T1IUV8</accession>